<dbReference type="EMBL" id="CM042041">
    <property type="protein sequence ID" value="KAI3712428.1"/>
    <property type="molecule type" value="Genomic_DNA"/>
</dbReference>
<dbReference type="Proteomes" id="UP001056120">
    <property type="component" value="Linkage Group LG24"/>
</dbReference>
<accession>A0ACB9ASS0</accession>
<organism evidence="1 2">
    <name type="scientific">Smallanthus sonchifolius</name>
    <dbReference type="NCBI Taxonomy" id="185202"/>
    <lineage>
        <taxon>Eukaryota</taxon>
        <taxon>Viridiplantae</taxon>
        <taxon>Streptophyta</taxon>
        <taxon>Embryophyta</taxon>
        <taxon>Tracheophyta</taxon>
        <taxon>Spermatophyta</taxon>
        <taxon>Magnoliopsida</taxon>
        <taxon>eudicotyledons</taxon>
        <taxon>Gunneridae</taxon>
        <taxon>Pentapetalae</taxon>
        <taxon>asterids</taxon>
        <taxon>campanulids</taxon>
        <taxon>Asterales</taxon>
        <taxon>Asteraceae</taxon>
        <taxon>Asteroideae</taxon>
        <taxon>Heliantheae alliance</taxon>
        <taxon>Millerieae</taxon>
        <taxon>Smallanthus</taxon>
    </lineage>
</organism>
<sequence>MGALPSTPRWGGEWSQDTAEYLIGTFVGVKTFPLSSDYWQKLLELPFDLHWAVYRVQQACETFDCQITNPTGSHSNLTYPMWHRNG</sequence>
<protein>
    <submittedName>
        <fullName evidence="1">Uncharacterized protein</fullName>
    </submittedName>
</protein>
<proteinExistence type="predicted"/>
<reference evidence="2" key="1">
    <citation type="journal article" date="2022" name="Mol. Ecol. Resour.">
        <title>The genomes of chicory, endive, great burdock and yacon provide insights into Asteraceae palaeo-polyploidization history and plant inulin production.</title>
        <authorList>
            <person name="Fan W."/>
            <person name="Wang S."/>
            <person name="Wang H."/>
            <person name="Wang A."/>
            <person name="Jiang F."/>
            <person name="Liu H."/>
            <person name="Zhao H."/>
            <person name="Xu D."/>
            <person name="Zhang Y."/>
        </authorList>
    </citation>
    <scope>NUCLEOTIDE SEQUENCE [LARGE SCALE GENOMIC DNA]</scope>
    <source>
        <strain evidence="2">cv. Yunnan</strain>
    </source>
</reference>
<gene>
    <name evidence="1" type="ORF">L1987_70984</name>
</gene>
<comment type="caution">
    <text evidence="1">The sequence shown here is derived from an EMBL/GenBank/DDBJ whole genome shotgun (WGS) entry which is preliminary data.</text>
</comment>
<evidence type="ECO:0000313" key="2">
    <source>
        <dbReference type="Proteomes" id="UP001056120"/>
    </source>
</evidence>
<reference evidence="1 2" key="2">
    <citation type="journal article" date="2022" name="Mol. Ecol. Resour.">
        <title>The genomes of chicory, endive, great burdock and yacon provide insights into Asteraceae paleo-polyploidization history and plant inulin production.</title>
        <authorList>
            <person name="Fan W."/>
            <person name="Wang S."/>
            <person name="Wang H."/>
            <person name="Wang A."/>
            <person name="Jiang F."/>
            <person name="Liu H."/>
            <person name="Zhao H."/>
            <person name="Xu D."/>
            <person name="Zhang Y."/>
        </authorList>
    </citation>
    <scope>NUCLEOTIDE SEQUENCE [LARGE SCALE GENOMIC DNA]</scope>
    <source>
        <strain evidence="2">cv. Yunnan</strain>
        <tissue evidence="1">Leaves</tissue>
    </source>
</reference>
<keyword evidence="2" id="KW-1185">Reference proteome</keyword>
<name>A0ACB9ASS0_9ASTR</name>
<evidence type="ECO:0000313" key="1">
    <source>
        <dbReference type="EMBL" id="KAI3712428.1"/>
    </source>
</evidence>